<protein>
    <recommendedName>
        <fullName evidence="6">Medium/long-chain acyl-CoA thioesterase YigI</fullName>
        <ecNumber evidence="5">3.1.2.20</ecNumber>
    </recommendedName>
</protein>
<evidence type="ECO:0000313" key="10">
    <source>
        <dbReference type="Proteomes" id="UP000297948"/>
    </source>
</evidence>
<dbReference type="Pfam" id="PF03061">
    <property type="entry name" value="4HBT"/>
    <property type="match status" value="1"/>
</dbReference>
<proteinExistence type="inferred from homology"/>
<evidence type="ECO:0000256" key="5">
    <source>
        <dbReference type="ARBA" id="ARBA00038894"/>
    </source>
</evidence>
<dbReference type="Proteomes" id="UP000297948">
    <property type="component" value="Unassembled WGS sequence"/>
</dbReference>
<dbReference type="SUPFAM" id="SSF54637">
    <property type="entry name" value="Thioesterase/thiol ester dehydrase-isomerase"/>
    <property type="match status" value="1"/>
</dbReference>
<feature type="domain" description="Thioesterase" evidence="8">
    <location>
        <begin position="50"/>
        <end position="119"/>
    </location>
</feature>
<comment type="similarity">
    <text evidence="4">Belongs to the YigI thioesterase family.</text>
</comment>
<dbReference type="EMBL" id="SRID01000439">
    <property type="protein sequence ID" value="TGA90677.1"/>
    <property type="molecule type" value="Genomic_DNA"/>
</dbReference>
<dbReference type="Gene3D" id="3.10.129.10">
    <property type="entry name" value="Hotdog Thioesterase"/>
    <property type="match status" value="1"/>
</dbReference>
<organism evidence="9 10">
    <name type="scientific">Streptomyces palmae</name>
    <dbReference type="NCBI Taxonomy" id="1701085"/>
    <lineage>
        <taxon>Bacteria</taxon>
        <taxon>Bacillati</taxon>
        <taxon>Actinomycetota</taxon>
        <taxon>Actinomycetes</taxon>
        <taxon>Kitasatosporales</taxon>
        <taxon>Streptomycetaceae</taxon>
        <taxon>Streptomyces</taxon>
    </lineage>
</organism>
<evidence type="ECO:0000256" key="6">
    <source>
        <dbReference type="ARBA" id="ARBA00040062"/>
    </source>
</evidence>
<dbReference type="InterPro" id="IPR003736">
    <property type="entry name" value="PAAI_dom"/>
</dbReference>
<dbReference type="PANTHER" id="PTHR43240:SF20">
    <property type="entry name" value="MEDIUM_LONG-CHAIN ACYL-COA THIOESTERASE YIGI"/>
    <property type="match status" value="1"/>
</dbReference>
<sequence>MTSLTPDLRLARKILDDQPFSVLVGARLEVFEPGRAVLALDIHDGLKQQNGFVHGGVLAYAADNAITFAAGTVLGPAVLTSGVTISYVRPAVGATLEAEATVTSSGRRQAICRCDIYAVEVDGVRTLCAVAQGSVLTAG</sequence>
<evidence type="ECO:0000256" key="4">
    <source>
        <dbReference type="ARBA" id="ARBA00038381"/>
    </source>
</evidence>
<evidence type="ECO:0000259" key="8">
    <source>
        <dbReference type="Pfam" id="PF03061"/>
    </source>
</evidence>
<evidence type="ECO:0000256" key="2">
    <source>
        <dbReference type="ARBA" id="ARBA00035880"/>
    </source>
</evidence>
<dbReference type="AlphaFoldDB" id="A0A4Z0G481"/>
<dbReference type="NCBIfam" id="TIGR00369">
    <property type="entry name" value="unchar_dom_1"/>
    <property type="match status" value="1"/>
</dbReference>
<evidence type="ECO:0000313" key="9">
    <source>
        <dbReference type="EMBL" id="TGA90677.1"/>
    </source>
</evidence>
<dbReference type="RefSeq" id="WP_135342032.1">
    <property type="nucleotide sequence ID" value="NZ_JBHLTX010000014.1"/>
</dbReference>
<comment type="catalytic activity">
    <reaction evidence="3">
        <text>a long-chain fatty acyl-CoA + H2O = a long-chain fatty acid + CoA + H(+)</text>
        <dbReference type="Rhea" id="RHEA:67680"/>
        <dbReference type="ChEBI" id="CHEBI:15377"/>
        <dbReference type="ChEBI" id="CHEBI:15378"/>
        <dbReference type="ChEBI" id="CHEBI:57287"/>
        <dbReference type="ChEBI" id="CHEBI:57560"/>
        <dbReference type="ChEBI" id="CHEBI:83139"/>
    </reaction>
</comment>
<evidence type="ECO:0000256" key="3">
    <source>
        <dbReference type="ARBA" id="ARBA00036002"/>
    </source>
</evidence>
<evidence type="ECO:0000256" key="7">
    <source>
        <dbReference type="ARBA" id="ARBA00048062"/>
    </source>
</evidence>
<accession>A0A4Z0G481</accession>
<dbReference type="EC" id="3.1.2.20" evidence="5"/>
<comment type="catalytic activity">
    <reaction evidence="2">
        <text>a fatty acyl-CoA + H2O = a fatty acid + CoA + H(+)</text>
        <dbReference type="Rhea" id="RHEA:16781"/>
        <dbReference type="ChEBI" id="CHEBI:15377"/>
        <dbReference type="ChEBI" id="CHEBI:15378"/>
        <dbReference type="ChEBI" id="CHEBI:28868"/>
        <dbReference type="ChEBI" id="CHEBI:57287"/>
        <dbReference type="ChEBI" id="CHEBI:77636"/>
        <dbReference type="EC" id="3.1.2.20"/>
    </reaction>
</comment>
<evidence type="ECO:0000256" key="1">
    <source>
        <dbReference type="ARBA" id="ARBA00022801"/>
    </source>
</evidence>
<reference evidence="9 10" key="1">
    <citation type="submission" date="2019-03" db="EMBL/GenBank/DDBJ databases">
        <authorList>
            <person name="Gonzalez-Pimentel J.L."/>
        </authorList>
    </citation>
    <scope>NUCLEOTIDE SEQUENCE [LARGE SCALE GENOMIC DNA]</scope>
    <source>
        <strain evidence="9 10">JCM 31289</strain>
    </source>
</reference>
<name>A0A4Z0G481_9ACTN</name>
<dbReference type="CDD" id="cd03443">
    <property type="entry name" value="PaaI_thioesterase"/>
    <property type="match status" value="1"/>
</dbReference>
<keyword evidence="1" id="KW-0378">Hydrolase</keyword>
<comment type="caution">
    <text evidence="9">The sequence shown here is derived from an EMBL/GenBank/DDBJ whole genome shotgun (WGS) entry which is preliminary data.</text>
</comment>
<comment type="catalytic activity">
    <reaction evidence="7">
        <text>a medium-chain fatty acyl-CoA + H2O = a medium-chain fatty acid + CoA + H(+)</text>
        <dbReference type="Rhea" id="RHEA:68184"/>
        <dbReference type="ChEBI" id="CHEBI:15377"/>
        <dbReference type="ChEBI" id="CHEBI:15378"/>
        <dbReference type="ChEBI" id="CHEBI:57287"/>
        <dbReference type="ChEBI" id="CHEBI:59558"/>
        <dbReference type="ChEBI" id="CHEBI:90546"/>
    </reaction>
</comment>
<gene>
    <name evidence="9" type="ORF">E4099_28650</name>
</gene>
<dbReference type="InterPro" id="IPR029069">
    <property type="entry name" value="HotDog_dom_sf"/>
</dbReference>
<keyword evidence="10" id="KW-1185">Reference proteome</keyword>
<dbReference type="InterPro" id="IPR006683">
    <property type="entry name" value="Thioestr_dom"/>
</dbReference>
<dbReference type="GO" id="GO:0047617">
    <property type="term" value="F:fatty acyl-CoA hydrolase activity"/>
    <property type="evidence" value="ECO:0007669"/>
    <property type="project" value="UniProtKB-EC"/>
</dbReference>
<dbReference type="PANTHER" id="PTHR43240">
    <property type="entry name" value="1,4-DIHYDROXY-2-NAPHTHOYL-COA THIOESTERASE 1"/>
    <property type="match status" value="1"/>
</dbReference>
<dbReference type="OrthoDB" id="8525891at2"/>